<dbReference type="PANTHER" id="PTHR11669">
    <property type="entry name" value="REPLICATION FACTOR C / DNA POLYMERASE III GAMMA-TAU SUBUNIT"/>
    <property type="match status" value="1"/>
</dbReference>
<dbReference type="GO" id="GO:0016887">
    <property type="term" value="F:ATP hydrolysis activity"/>
    <property type="evidence" value="ECO:0007669"/>
    <property type="project" value="InterPro"/>
</dbReference>
<dbReference type="SUPFAM" id="SSF51294">
    <property type="entry name" value="Hedgehog/intein (Hint) domain"/>
    <property type="match status" value="1"/>
</dbReference>
<evidence type="ECO:0000259" key="5">
    <source>
        <dbReference type="Pfam" id="PF05203"/>
    </source>
</evidence>
<dbReference type="Gene3D" id="1.10.8.60">
    <property type="match status" value="1"/>
</dbReference>
<dbReference type="InterPro" id="IPR013748">
    <property type="entry name" value="Rep_factorC_C"/>
</dbReference>
<dbReference type="InterPro" id="IPR003959">
    <property type="entry name" value="ATPase_AAA_core"/>
</dbReference>
<evidence type="ECO:0000256" key="1">
    <source>
        <dbReference type="ARBA" id="ARBA00022705"/>
    </source>
</evidence>
<dbReference type="Pfam" id="PF00004">
    <property type="entry name" value="AAA"/>
    <property type="match status" value="1"/>
</dbReference>
<evidence type="ECO:0000256" key="2">
    <source>
        <dbReference type="ARBA" id="ARBA00022741"/>
    </source>
</evidence>
<keyword evidence="3" id="KW-0067">ATP-binding</keyword>
<dbReference type="Pfam" id="PF05203">
    <property type="entry name" value="Hom_end_hint"/>
    <property type="match status" value="1"/>
</dbReference>
<reference evidence="7" key="1">
    <citation type="submission" date="2018-10" db="EMBL/GenBank/DDBJ databases">
        <title>Hidden diversity of soil giant viruses.</title>
        <authorList>
            <person name="Schulz F."/>
            <person name="Alteio L."/>
            <person name="Goudeau D."/>
            <person name="Ryan E.M."/>
            <person name="Malmstrom R.R."/>
            <person name="Blanchard J."/>
            <person name="Woyke T."/>
        </authorList>
    </citation>
    <scope>NUCLEOTIDE SEQUENCE</scope>
    <source>
        <strain evidence="7">HYV1</strain>
    </source>
</reference>
<evidence type="ECO:0000256" key="3">
    <source>
        <dbReference type="ARBA" id="ARBA00022840"/>
    </source>
</evidence>
<dbReference type="EMBL" id="MK072390">
    <property type="protein sequence ID" value="AYV83555.1"/>
    <property type="molecule type" value="Genomic_DNA"/>
</dbReference>
<dbReference type="GO" id="GO:0006261">
    <property type="term" value="P:DNA-templated DNA replication"/>
    <property type="evidence" value="ECO:0007669"/>
    <property type="project" value="TreeGrafter"/>
</dbReference>
<accession>A0A3G5A8I0</accession>
<feature type="domain" description="ATPase AAA-type core" evidence="4">
    <location>
        <begin position="404"/>
        <end position="499"/>
    </location>
</feature>
<feature type="domain" description="Replication factor C C-terminal" evidence="6">
    <location>
        <begin position="573"/>
        <end position="659"/>
    </location>
</feature>
<dbReference type="SUPFAM" id="SSF48019">
    <property type="entry name" value="post-AAA+ oligomerization domain-like"/>
    <property type="match status" value="1"/>
</dbReference>
<dbReference type="Gene3D" id="1.20.272.10">
    <property type="match status" value="1"/>
</dbReference>
<organism evidence="7">
    <name type="scientific">Hyperionvirus sp</name>
    <dbReference type="NCBI Taxonomy" id="2487770"/>
    <lineage>
        <taxon>Viruses</taxon>
        <taxon>Varidnaviria</taxon>
        <taxon>Bamfordvirae</taxon>
        <taxon>Nucleocytoviricota</taxon>
        <taxon>Megaviricetes</taxon>
        <taxon>Imitervirales</taxon>
        <taxon>Mimiviridae</taxon>
        <taxon>Klosneuvirinae</taxon>
    </lineage>
</organism>
<dbReference type="Pfam" id="PF08542">
    <property type="entry name" value="Rep_fac_C"/>
    <property type="match status" value="1"/>
</dbReference>
<dbReference type="InterPro" id="IPR007868">
    <property type="entry name" value="Hom_end_hint"/>
</dbReference>
<protein>
    <submittedName>
        <fullName evidence="7">Replication factor C small subunit</fullName>
    </submittedName>
</protein>
<dbReference type="CDD" id="cd00009">
    <property type="entry name" value="AAA"/>
    <property type="match status" value="1"/>
</dbReference>
<dbReference type="GO" id="GO:0006281">
    <property type="term" value="P:DNA repair"/>
    <property type="evidence" value="ECO:0007669"/>
    <property type="project" value="TreeGrafter"/>
</dbReference>
<feature type="domain" description="Hom-end-associated Hint" evidence="5">
    <location>
        <begin position="77"/>
        <end position="147"/>
    </location>
</feature>
<gene>
    <name evidence="7" type="ORF">Hyperionvirus8_39</name>
</gene>
<sequence>MANSTDLFDSDMIETTLVNYNPRKGIKNKIPWVDKYRPKKLDDIVQQDEVIKVLKESLVTGKFPHMLFFGSPGTGKCLGAGTLVIMYDGTVKKVEDVKKGDFVMGDDSRARRVLGTTSGEDKLYQVMQKYGDDYVVNSEHILSLKVGVNCAWKWSNKERLCRFLWLENHNIREKLFLMGESTRIEVYDAIAVFITEIEKNGSLNKVGEICDISVKDYQRKCSVWKSFYLGFKNDCITCWEKKDVLIAPYALGYWLACDAINDVDRAGLEEYGLLEEKHVPVAYKMGDELTRRELLNGYQKGIGEKTGVHKIAGDRFRNDIIFVARSLGWHANTNYIGRQYVSFSDGMAHMNNYKIKVRRHGTGQYYGFELDGNGRFLLGDFTVTHNTSSILSFAMELFGPKIFDRRVIELNASDERGINVVRNKIITFAKSAVGNADPNYPCPPYKIIILDEADAMTMEAQSALRTVMESLSDITRFCFICNYINQIIDPIASRCMKFRFKSIDSATMISKLKDIANKENFVVNDDVLDKVIELAKGDIRCGIITLQYLKYIYDYQGSISVKDIYETTNYLPIEIIKNVWTRCINLKNASIQDVKREALFLKQKGYSMNSILEKLNQLVIYDDNLPDNDKALIALNMAKTEKRLIDGADEYIQLLNSLAFIQRIYKEKN</sequence>
<dbReference type="InterPro" id="IPR050238">
    <property type="entry name" value="DNA_Rep/Repair_Clamp_Loader"/>
</dbReference>
<dbReference type="PANTHER" id="PTHR11669:SF20">
    <property type="entry name" value="REPLICATION FACTOR C SUBUNIT 4"/>
    <property type="match status" value="1"/>
</dbReference>
<proteinExistence type="predicted"/>
<keyword evidence="2" id="KW-0547">Nucleotide-binding</keyword>
<evidence type="ECO:0000259" key="6">
    <source>
        <dbReference type="Pfam" id="PF08542"/>
    </source>
</evidence>
<dbReference type="InterPro" id="IPR027417">
    <property type="entry name" value="P-loop_NTPase"/>
</dbReference>
<evidence type="ECO:0000259" key="4">
    <source>
        <dbReference type="Pfam" id="PF00004"/>
    </source>
</evidence>
<dbReference type="GO" id="GO:0005524">
    <property type="term" value="F:ATP binding"/>
    <property type="evidence" value="ECO:0007669"/>
    <property type="project" value="UniProtKB-KW"/>
</dbReference>
<keyword evidence="1" id="KW-0235">DNA replication</keyword>
<dbReference type="Gene3D" id="3.40.50.300">
    <property type="entry name" value="P-loop containing nucleotide triphosphate hydrolases"/>
    <property type="match status" value="2"/>
</dbReference>
<dbReference type="CDD" id="cd18140">
    <property type="entry name" value="HLD_clamp_RFC"/>
    <property type="match status" value="1"/>
</dbReference>
<dbReference type="InterPro" id="IPR036844">
    <property type="entry name" value="Hint_dom_sf"/>
</dbReference>
<dbReference type="InterPro" id="IPR047854">
    <property type="entry name" value="RFC_lid"/>
</dbReference>
<name>A0A3G5A8I0_9VIRU</name>
<dbReference type="GO" id="GO:0030908">
    <property type="term" value="P:protein splicing"/>
    <property type="evidence" value="ECO:0007669"/>
    <property type="project" value="InterPro"/>
</dbReference>
<dbReference type="SUPFAM" id="SSF52540">
    <property type="entry name" value="P-loop containing nucleoside triphosphate hydrolases"/>
    <property type="match status" value="1"/>
</dbReference>
<dbReference type="Gene3D" id="2.170.16.10">
    <property type="entry name" value="Hedgehog/Intein (Hint) domain"/>
    <property type="match status" value="2"/>
</dbReference>
<dbReference type="InterPro" id="IPR008921">
    <property type="entry name" value="DNA_pol3_clamp-load_cplx_C"/>
</dbReference>
<evidence type="ECO:0000313" key="7">
    <source>
        <dbReference type="EMBL" id="AYV83555.1"/>
    </source>
</evidence>
<dbReference type="GO" id="GO:0003689">
    <property type="term" value="F:DNA clamp loader activity"/>
    <property type="evidence" value="ECO:0007669"/>
    <property type="project" value="TreeGrafter"/>
</dbReference>
<dbReference type="GO" id="GO:0003677">
    <property type="term" value="F:DNA binding"/>
    <property type="evidence" value="ECO:0007669"/>
    <property type="project" value="InterPro"/>
</dbReference>